<dbReference type="InterPro" id="IPR011008">
    <property type="entry name" value="Dimeric_a/b-barrel"/>
</dbReference>
<dbReference type="EMBL" id="AP025591">
    <property type="protein sequence ID" value="BDG05356.1"/>
    <property type="molecule type" value="Genomic_DNA"/>
</dbReference>
<feature type="domain" description="YCII-related" evidence="2">
    <location>
        <begin position="1"/>
        <end position="106"/>
    </location>
</feature>
<organism evidence="3 4">
    <name type="scientific">Anaeromyxobacter oryzae</name>
    <dbReference type="NCBI Taxonomy" id="2918170"/>
    <lineage>
        <taxon>Bacteria</taxon>
        <taxon>Pseudomonadati</taxon>
        <taxon>Myxococcota</taxon>
        <taxon>Myxococcia</taxon>
        <taxon>Myxococcales</taxon>
        <taxon>Cystobacterineae</taxon>
        <taxon>Anaeromyxobacteraceae</taxon>
        <taxon>Anaeromyxobacter</taxon>
    </lineage>
</organism>
<dbReference type="Proteomes" id="UP001162891">
    <property type="component" value="Chromosome"/>
</dbReference>
<reference evidence="4" key="1">
    <citation type="journal article" date="2022" name="Int. J. Syst. Evol. Microbiol.">
        <title>Anaeromyxobacter oryzae sp. nov., Anaeromyxobacter diazotrophicus sp. nov. and Anaeromyxobacter paludicola sp. nov., isolated from paddy soils.</title>
        <authorList>
            <person name="Itoh H."/>
            <person name="Xu Z."/>
            <person name="Mise K."/>
            <person name="Masuda Y."/>
            <person name="Ushijima N."/>
            <person name="Hayakawa C."/>
            <person name="Shiratori Y."/>
            <person name="Senoo K."/>
        </authorList>
    </citation>
    <scope>NUCLEOTIDE SEQUENCE [LARGE SCALE GENOMIC DNA]</scope>
    <source>
        <strain evidence="4">Red232</strain>
    </source>
</reference>
<dbReference type="Gene3D" id="3.30.70.1060">
    <property type="entry name" value="Dimeric alpha+beta barrel"/>
    <property type="match status" value="1"/>
</dbReference>
<gene>
    <name evidence="3" type="ORF">AMOR_43520</name>
</gene>
<accession>A0ABN6MXQ8</accession>
<sequence>MRFLCLAYGDEKDWNALPKREQDELLAHDEVIRRRGNLVAAVGQAVTVRAWNHMTSTTSGPFAKAKVPLAGFAVIEARDLDEVIELVSGTPCAVARGAIEIWPIREDVGR</sequence>
<protein>
    <recommendedName>
        <fullName evidence="2">YCII-related domain-containing protein</fullName>
    </recommendedName>
</protein>
<evidence type="ECO:0000313" key="3">
    <source>
        <dbReference type="EMBL" id="BDG05356.1"/>
    </source>
</evidence>
<dbReference type="PANTHER" id="PTHR35174:SF3">
    <property type="entry name" value="BLL7171 PROTEIN"/>
    <property type="match status" value="1"/>
</dbReference>
<dbReference type="RefSeq" id="WP_248354089.1">
    <property type="nucleotide sequence ID" value="NZ_AP025591.1"/>
</dbReference>
<dbReference type="InterPro" id="IPR005545">
    <property type="entry name" value="YCII"/>
</dbReference>
<evidence type="ECO:0000256" key="1">
    <source>
        <dbReference type="ARBA" id="ARBA00007689"/>
    </source>
</evidence>
<comment type="similarity">
    <text evidence="1">Belongs to the YciI family.</text>
</comment>
<dbReference type="PANTHER" id="PTHR35174">
    <property type="entry name" value="BLL7171 PROTEIN-RELATED"/>
    <property type="match status" value="1"/>
</dbReference>
<evidence type="ECO:0000313" key="4">
    <source>
        <dbReference type="Proteomes" id="UP001162891"/>
    </source>
</evidence>
<name>A0ABN6MXQ8_9BACT</name>
<dbReference type="SUPFAM" id="SSF54909">
    <property type="entry name" value="Dimeric alpha+beta barrel"/>
    <property type="match status" value="1"/>
</dbReference>
<dbReference type="Pfam" id="PF03795">
    <property type="entry name" value="YCII"/>
    <property type="match status" value="1"/>
</dbReference>
<keyword evidence="4" id="KW-1185">Reference proteome</keyword>
<evidence type="ECO:0000259" key="2">
    <source>
        <dbReference type="Pfam" id="PF03795"/>
    </source>
</evidence>
<proteinExistence type="inferred from homology"/>